<dbReference type="EMBL" id="QICD01000001">
    <property type="protein sequence ID" value="RNL48976.1"/>
    <property type="molecule type" value="Genomic_DNA"/>
</dbReference>
<organism evidence="1 2">
    <name type="scientific">Paraeggerthella hongkongensis</name>
    <dbReference type="NCBI Taxonomy" id="230658"/>
    <lineage>
        <taxon>Bacteria</taxon>
        <taxon>Bacillati</taxon>
        <taxon>Actinomycetota</taxon>
        <taxon>Coriobacteriia</taxon>
        <taxon>Eggerthellales</taxon>
        <taxon>Eggerthellaceae</taxon>
        <taxon>Paraeggerthella</taxon>
    </lineage>
</organism>
<dbReference type="AlphaFoldDB" id="A0A3N0BLV8"/>
<gene>
    <name evidence="1" type="ORF">DMP08_00495</name>
</gene>
<reference evidence="2" key="1">
    <citation type="submission" date="2018-05" db="EMBL/GenBank/DDBJ databases">
        <title>Genome Sequencing of selected type strains of the family Eggerthellaceae.</title>
        <authorList>
            <person name="Danylec N."/>
            <person name="Stoll D.A."/>
            <person name="Doetsch A."/>
            <person name="Huch M."/>
        </authorList>
    </citation>
    <scope>NUCLEOTIDE SEQUENCE [LARGE SCALE GENOMIC DNA]</scope>
    <source>
        <strain evidence="2">DSM 16106</strain>
    </source>
</reference>
<dbReference type="Proteomes" id="UP000278632">
    <property type="component" value="Unassembled WGS sequence"/>
</dbReference>
<comment type="caution">
    <text evidence="1">The sequence shown here is derived from an EMBL/GenBank/DDBJ whole genome shotgun (WGS) entry which is preliminary data.</text>
</comment>
<accession>A0A3N0BLV8</accession>
<dbReference type="PROSITE" id="PS51318">
    <property type="entry name" value="TAT"/>
    <property type="match status" value="1"/>
</dbReference>
<keyword evidence="2" id="KW-1185">Reference proteome</keyword>
<sequence length="80" mass="8383">MEPFKPPRQHAVFFATIHEHQGIMSNLSRRSFITGGAVAALGGTLALAGCEWLCALRGKGGGATAPEFAGLAPLVKTDEF</sequence>
<proteinExistence type="predicted"/>
<name>A0A3N0BLV8_9ACTN</name>
<evidence type="ECO:0000313" key="2">
    <source>
        <dbReference type="Proteomes" id="UP000278632"/>
    </source>
</evidence>
<protein>
    <submittedName>
        <fullName evidence="1">Uncharacterized protein</fullName>
    </submittedName>
</protein>
<evidence type="ECO:0000313" key="1">
    <source>
        <dbReference type="EMBL" id="RNL48976.1"/>
    </source>
</evidence>
<dbReference type="InterPro" id="IPR006311">
    <property type="entry name" value="TAT_signal"/>
</dbReference>